<evidence type="ECO:0000313" key="7">
    <source>
        <dbReference type="Proteomes" id="UP000294746"/>
    </source>
</evidence>
<keyword evidence="7" id="KW-1185">Reference proteome</keyword>
<proteinExistence type="predicted"/>
<name>A0A4R2RXZ7_9BACL</name>
<dbReference type="SUPFAM" id="SSF56059">
    <property type="entry name" value="Glutathione synthetase ATP-binding domain-like"/>
    <property type="match status" value="1"/>
</dbReference>
<evidence type="ECO:0000259" key="5">
    <source>
        <dbReference type="PROSITE" id="PS50975"/>
    </source>
</evidence>
<dbReference type="InterPro" id="IPR040570">
    <property type="entry name" value="LAL_C2"/>
</dbReference>
<dbReference type="RefSeq" id="WP_131848237.1">
    <property type="nucleotide sequence ID" value="NZ_SLXV01000008.1"/>
</dbReference>
<dbReference type="PROSITE" id="PS50975">
    <property type="entry name" value="ATP_GRASP"/>
    <property type="match status" value="1"/>
</dbReference>
<keyword evidence="3 4" id="KW-0067">ATP-binding</keyword>
<evidence type="ECO:0000313" key="6">
    <source>
        <dbReference type="EMBL" id="TCP69460.1"/>
    </source>
</evidence>
<evidence type="ECO:0000256" key="3">
    <source>
        <dbReference type="ARBA" id="ARBA00022840"/>
    </source>
</evidence>
<dbReference type="PANTHER" id="PTHR43585:SF2">
    <property type="entry name" value="ATP-GRASP ENZYME FSQD"/>
    <property type="match status" value="1"/>
</dbReference>
<dbReference type="Gene3D" id="3.40.50.20">
    <property type="match status" value="1"/>
</dbReference>
<evidence type="ECO:0000256" key="1">
    <source>
        <dbReference type="ARBA" id="ARBA00022598"/>
    </source>
</evidence>
<feature type="domain" description="ATP-grasp" evidence="5">
    <location>
        <begin position="121"/>
        <end position="321"/>
    </location>
</feature>
<dbReference type="OrthoDB" id="9803907at2"/>
<evidence type="ECO:0000256" key="2">
    <source>
        <dbReference type="ARBA" id="ARBA00022741"/>
    </source>
</evidence>
<dbReference type="GO" id="GO:0016874">
    <property type="term" value="F:ligase activity"/>
    <property type="evidence" value="ECO:0007669"/>
    <property type="project" value="UniProtKB-KW"/>
</dbReference>
<dbReference type="Proteomes" id="UP000294746">
    <property type="component" value="Unassembled WGS sequence"/>
</dbReference>
<gene>
    <name evidence="6" type="ORF">EDD57_10828</name>
</gene>
<organism evidence="6 7">
    <name type="scientific">Baia soyae</name>
    <dbReference type="NCBI Taxonomy" id="1544746"/>
    <lineage>
        <taxon>Bacteria</taxon>
        <taxon>Bacillati</taxon>
        <taxon>Bacillota</taxon>
        <taxon>Bacilli</taxon>
        <taxon>Bacillales</taxon>
        <taxon>Thermoactinomycetaceae</taxon>
        <taxon>Baia</taxon>
    </lineage>
</organism>
<dbReference type="AlphaFoldDB" id="A0A4R2RXZ7"/>
<evidence type="ECO:0000256" key="4">
    <source>
        <dbReference type="PROSITE-ProRule" id="PRU00409"/>
    </source>
</evidence>
<dbReference type="GO" id="GO:0046872">
    <property type="term" value="F:metal ion binding"/>
    <property type="evidence" value="ECO:0007669"/>
    <property type="project" value="InterPro"/>
</dbReference>
<dbReference type="GO" id="GO:0005524">
    <property type="term" value="F:ATP binding"/>
    <property type="evidence" value="ECO:0007669"/>
    <property type="project" value="UniProtKB-UniRule"/>
</dbReference>
<comment type="caution">
    <text evidence="6">The sequence shown here is derived from an EMBL/GenBank/DDBJ whole genome shotgun (WGS) entry which is preliminary data.</text>
</comment>
<dbReference type="PANTHER" id="PTHR43585">
    <property type="entry name" value="FUMIPYRROLE BIOSYNTHESIS PROTEIN C"/>
    <property type="match status" value="1"/>
</dbReference>
<dbReference type="Pfam" id="PF13535">
    <property type="entry name" value="ATP-grasp_4"/>
    <property type="match status" value="1"/>
</dbReference>
<dbReference type="Pfam" id="PF18603">
    <property type="entry name" value="LAL_C2"/>
    <property type="match status" value="1"/>
</dbReference>
<dbReference type="EMBL" id="SLXV01000008">
    <property type="protein sequence ID" value="TCP69460.1"/>
    <property type="molecule type" value="Genomic_DNA"/>
</dbReference>
<sequence>MDQERRKIMIIEPNCSGGIELLKSARRMGVQVHAVTHEDLYQHSYSDAVKEMIDYTLFTNFCEEVEAIAEIVAYGKRVGIEGVVAGFEFVTDMTVKVASELNLPTHDVTKCAALRRKDLMHRYFAECEVACAKTIVVQTWDECTAAALEIGYPVVIKPSSNAGSCSVFKVNSEQELMEAFEVIRQNNIEFPHGMHLDDHILIQEYLSGQEVSVEVAICEGEVSVLAITDKMTTTGNHFAEIGHTLTSHLDDCKQKQIKDMTESAVRSLGLKNGIAHVEVKLTKDGVKIIEVGARMPGGKIPCLLLHACGIDEGIVYIQTSLGQNPDVTPRNNQFAAIRFITSDKEGVIESIGRLEEIQKASSDEEEGIVEIEIYAKEGQKIGVPINNIDRIGHIISVSHRYERASALCSEALEKIELQIAE</sequence>
<dbReference type="InterPro" id="IPR011761">
    <property type="entry name" value="ATP-grasp"/>
</dbReference>
<keyword evidence="1" id="KW-0436">Ligase</keyword>
<dbReference type="Gene3D" id="3.30.470.20">
    <property type="entry name" value="ATP-grasp fold, B domain"/>
    <property type="match status" value="1"/>
</dbReference>
<accession>A0A4R2RXZ7</accession>
<protein>
    <submittedName>
        <fullName evidence="6">Biotin carboxylase</fullName>
    </submittedName>
</protein>
<dbReference type="Pfam" id="PF18130">
    <property type="entry name" value="ATPgrasp_N"/>
    <property type="match status" value="1"/>
</dbReference>
<dbReference type="InterPro" id="IPR052032">
    <property type="entry name" value="ATP-dep_AA_Ligase"/>
</dbReference>
<dbReference type="InterPro" id="IPR041472">
    <property type="entry name" value="BL00235/CARNS1_N"/>
</dbReference>
<reference evidence="6 7" key="1">
    <citation type="submission" date="2019-03" db="EMBL/GenBank/DDBJ databases">
        <title>Genomic Encyclopedia of Type Strains, Phase IV (KMG-IV): sequencing the most valuable type-strain genomes for metagenomic binning, comparative biology and taxonomic classification.</title>
        <authorList>
            <person name="Goeker M."/>
        </authorList>
    </citation>
    <scope>NUCLEOTIDE SEQUENCE [LARGE SCALE GENOMIC DNA]</scope>
    <source>
        <strain evidence="6 7">DSM 46831</strain>
    </source>
</reference>
<keyword evidence="2 4" id="KW-0547">Nucleotide-binding</keyword>